<keyword evidence="2" id="KW-1133">Transmembrane helix</keyword>
<feature type="compositionally biased region" description="Basic and acidic residues" evidence="1">
    <location>
        <begin position="250"/>
        <end position="290"/>
    </location>
</feature>
<keyword evidence="2" id="KW-0812">Transmembrane</keyword>
<organism evidence="3 5">
    <name type="scientific">Plasmodium vivax Mauritania I</name>
    <dbReference type="NCBI Taxonomy" id="1035515"/>
    <lineage>
        <taxon>Eukaryota</taxon>
        <taxon>Sar</taxon>
        <taxon>Alveolata</taxon>
        <taxon>Apicomplexa</taxon>
        <taxon>Aconoidasida</taxon>
        <taxon>Haemosporida</taxon>
        <taxon>Plasmodiidae</taxon>
        <taxon>Plasmodium</taxon>
        <taxon>Plasmodium (Plasmodium)</taxon>
    </lineage>
</organism>
<feature type="compositionally biased region" description="Polar residues" evidence="1">
    <location>
        <begin position="293"/>
        <end position="313"/>
    </location>
</feature>
<name>A0A0J9T3W7_PLAVI</name>
<dbReference type="InterPro" id="IPR008780">
    <property type="entry name" value="Plasmodium_Vir"/>
</dbReference>
<evidence type="ECO:0000313" key="4">
    <source>
        <dbReference type="EMBL" id="KMZ94970.1"/>
    </source>
</evidence>
<feature type="transmembrane region" description="Helical" evidence="2">
    <location>
        <begin position="404"/>
        <end position="424"/>
    </location>
</feature>
<dbReference type="Proteomes" id="UP000053776">
    <property type="component" value="Unassembled WGS sequence"/>
</dbReference>
<dbReference type="EMBL" id="KQ235009">
    <property type="protein sequence ID" value="KMZ94970.1"/>
    <property type="molecule type" value="Genomic_DNA"/>
</dbReference>
<reference evidence="3 5" key="1">
    <citation type="submission" date="2011-08" db="EMBL/GenBank/DDBJ databases">
        <title>The Genome Sequence of Plasmodium vivax Mauritania I.</title>
        <authorList>
            <consortium name="The Broad Institute Genome Sequencing Platform"/>
            <consortium name="The Broad Institute Genome Sequencing Center for Infectious Disease"/>
            <person name="Neafsey D."/>
            <person name="Carlton J."/>
            <person name="Barnwell J."/>
            <person name="Collins W."/>
            <person name="Escalante A."/>
            <person name="Mullikin J."/>
            <person name="Saul A."/>
            <person name="Guigo R."/>
            <person name="Camara F."/>
            <person name="Young S.K."/>
            <person name="Zeng Q."/>
            <person name="Gargeya S."/>
            <person name="Fitzgerald M."/>
            <person name="Haas B."/>
            <person name="Abouelleil A."/>
            <person name="Alvarado L."/>
            <person name="Arachchi H.M."/>
            <person name="Berlin A."/>
            <person name="Brown A."/>
            <person name="Chapman S.B."/>
            <person name="Chen Z."/>
            <person name="Dunbar C."/>
            <person name="Freedman E."/>
            <person name="Gearin G."/>
            <person name="Gellesch M."/>
            <person name="Goldberg J."/>
            <person name="Griggs A."/>
            <person name="Gujja S."/>
            <person name="Heiman D."/>
            <person name="Howarth C."/>
            <person name="Larson L."/>
            <person name="Lui A."/>
            <person name="MacDonald P.J.P."/>
            <person name="Montmayeur A."/>
            <person name="Murphy C."/>
            <person name="Neiman D."/>
            <person name="Pearson M."/>
            <person name="Priest M."/>
            <person name="Roberts A."/>
            <person name="Saif S."/>
            <person name="Shea T."/>
            <person name="Shenoy N."/>
            <person name="Sisk P."/>
            <person name="Stolte C."/>
            <person name="Sykes S."/>
            <person name="Wortman J."/>
            <person name="Nusbaum C."/>
            <person name="Birren B."/>
        </authorList>
    </citation>
    <scope>NUCLEOTIDE SEQUENCE [LARGE SCALE GENOMIC DNA]</scope>
    <source>
        <strain evidence="3 5">Mauritania I</strain>
    </source>
</reference>
<evidence type="ECO:0000313" key="5">
    <source>
        <dbReference type="Proteomes" id="UP000053776"/>
    </source>
</evidence>
<evidence type="ECO:0000256" key="1">
    <source>
        <dbReference type="SAM" id="MobiDB-lite"/>
    </source>
</evidence>
<dbReference type="Pfam" id="PF05795">
    <property type="entry name" value="Plasmodium_Vir"/>
    <property type="match status" value="1"/>
</dbReference>
<accession>A0A0J9T3W7</accession>
<proteinExistence type="predicted"/>
<dbReference type="EMBL" id="KQ235138">
    <property type="protein sequence ID" value="KMZ89794.1"/>
    <property type="molecule type" value="Genomic_DNA"/>
</dbReference>
<dbReference type="AlphaFoldDB" id="A0A0J9T3W7"/>
<keyword evidence="2" id="KW-0472">Membrane</keyword>
<gene>
    <name evidence="4" type="ORF">PVMG_05639</name>
    <name evidence="3" type="ORF">PVMG_06062</name>
</gene>
<evidence type="ECO:0000256" key="2">
    <source>
        <dbReference type="SAM" id="Phobius"/>
    </source>
</evidence>
<feature type="region of interest" description="Disordered" evidence="1">
    <location>
        <begin position="250"/>
        <end position="313"/>
    </location>
</feature>
<sequence length="426" mass="50224">MNYYISEYNQGFSTIEYYLSYHDYDKAKYEFVRTEKSNPNNERFQKIINEINSGSPKWNLNNETFIKLHNVLSNDPAFYEGITPNYCSYINHWLNKEVQNTKKPVDESYFPIFQKFSEKLTFEKDRRVDQSCNNYIFKLDHEIINIMDILYGLYDEYKIIRSYSEQNFHTSCNKLLSLAKNHNEAIDEYYKNDKKLYDKFVYIKKLIDGLTMRSNSPCLEKIYLNQPQEVIKKLQEEAQKQRELEEKQRRELEEKQRRERDEQQQREREEQQLRQQREEQQLQQQRERLKSILPTNGDVSGTPSALKNQKNDVSPLTVDVREEGLLANPILSREQQHLKGNKFTYSQTPLLASLGGQIEELEPSEVRIHEPENSDMQQSVTPGAFRSLQNSISEFISDVQPAPILGVSGGMGALFLLFKVFSVLKL</sequence>
<evidence type="ECO:0000313" key="3">
    <source>
        <dbReference type="EMBL" id="KMZ89794.1"/>
    </source>
</evidence>
<dbReference type="OrthoDB" id="389504at2759"/>
<protein>
    <submittedName>
        <fullName evidence="3">Uncharacterized protein</fullName>
    </submittedName>
</protein>